<dbReference type="OrthoDB" id="3358017at2759"/>
<keyword evidence="2 6" id="KW-0812">Transmembrane</keyword>
<reference evidence="7" key="1">
    <citation type="submission" date="2020-03" db="EMBL/GenBank/DDBJ databases">
        <title>Draft Genome Sequence of Cylindrodendrum hubeiense.</title>
        <authorList>
            <person name="Buettner E."/>
            <person name="Kellner H."/>
        </authorList>
    </citation>
    <scope>NUCLEOTIDE SEQUENCE</scope>
    <source>
        <strain evidence="7">IHI 201604</strain>
    </source>
</reference>
<gene>
    <name evidence="7" type="ORF">G7Z17_g9341</name>
</gene>
<accession>A0A9P5H4S1</accession>
<sequence>MPYVLQSLFLLLGPTLLAASIYMMLGRLIRLLDGGEYSLIRVTWLTKVFVLGDVISFFAQSGGGGMLASAKSESSLKMGENIIVGGLGIQIVFFGFFMIVTMIFHYRINKNPTTASLTITTPWKKFIMVMYVASVFIMIRSVFRIAEYIGGSTGTLQSTESYIYIFDAALMFIVTALFNIFHPSRVMTNQHARIKGFNDVEQESYAMMNRDRNDARSPVNVPNPYSNGMNSHYDSRN</sequence>
<dbReference type="Pfam" id="PF04479">
    <property type="entry name" value="RTA1"/>
    <property type="match status" value="1"/>
</dbReference>
<evidence type="ECO:0000256" key="5">
    <source>
        <dbReference type="SAM" id="MobiDB-lite"/>
    </source>
</evidence>
<dbReference type="EMBL" id="JAANBB010000264">
    <property type="protein sequence ID" value="KAF7545224.1"/>
    <property type="molecule type" value="Genomic_DNA"/>
</dbReference>
<evidence type="ECO:0000256" key="1">
    <source>
        <dbReference type="ARBA" id="ARBA00004141"/>
    </source>
</evidence>
<comment type="caution">
    <text evidence="7">The sequence shown here is derived from an EMBL/GenBank/DDBJ whole genome shotgun (WGS) entry which is preliminary data.</text>
</comment>
<organism evidence="7 8">
    <name type="scientific">Cylindrodendrum hubeiense</name>
    <dbReference type="NCBI Taxonomy" id="595255"/>
    <lineage>
        <taxon>Eukaryota</taxon>
        <taxon>Fungi</taxon>
        <taxon>Dikarya</taxon>
        <taxon>Ascomycota</taxon>
        <taxon>Pezizomycotina</taxon>
        <taxon>Sordariomycetes</taxon>
        <taxon>Hypocreomycetidae</taxon>
        <taxon>Hypocreales</taxon>
        <taxon>Nectriaceae</taxon>
        <taxon>Cylindrodendrum</taxon>
    </lineage>
</organism>
<protein>
    <recommendedName>
        <fullName evidence="9">RTA1-like protein</fullName>
    </recommendedName>
</protein>
<keyword evidence="3 6" id="KW-1133">Transmembrane helix</keyword>
<keyword evidence="8" id="KW-1185">Reference proteome</keyword>
<feature type="region of interest" description="Disordered" evidence="5">
    <location>
        <begin position="211"/>
        <end position="237"/>
    </location>
</feature>
<evidence type="ECO:0000313" key="7">
    <source>
        <dbReference type="EMBL" id="KAF7545224.1"/>
    </source>
</evidence>
<feature type="compositionally biased region" description="Polar residues" evidence="5">
    <location>
        <begin position="223"/>
        <end position="237"/>
    </location>
</feature>
<evidence type="ECO:0000256" key="3">
    <source>
        <dbReference type="ARBA" id="ARBA00022989"/>
    </source>
</evidence>
<dbReference type="GO" id="GO:0016020">
    <property type="term" value="C:membrane"/>
    <property type="evidence" value="ECO:0007669"/>
    <property type="project" value="UniProtKB-SubCell"/>
</dbReference>
<dbReference type="PANTHER" id="PTHR31465">
    <property type="entry name" value="PROTEIN RTA1-RELATED"/>
    <property type="match status" value="1"/>
</dbReference>
<feature type="transmembrane region" description="Helical" evidence="6">
    <location>
        <begin position="163"/>
        <end position="181"/>
    </location>
</feature>
<evidence type="ECO:0000256" key="2">
    <source>
        <dbReference type="ARBA" id="ARBA00022692"/>
    </source>
</evidence>
<proteinExistence type="predicted"/>
<evidence type="ECO:0000313" key="8">
    <source>
        <dbReference type="Proteomes" id="UP000722485"/>
    </source>
</evidence>
<dbReference type="Proteomes" id="UP000722485">
    <property type="component" value="Unassembled WGS sequence"/>
</dbReference>
<feature type="transmembrane region" description="Helical" evidence="6">
    <location>
        <begin position="126"/>
        <end position="143"/>
    </location>
</feature>
<name>A0A9P5H4S1_9HYPO</name>
<dbReference type="InterPro" id="IPR007568">
    <property type="entry name" value="RTA1"/>
</dbReference>
<dbReference type="PANTHER" id="PTHR31465:SF35">
    <property type="entry name" value="RTA1 DOMAIN PROTEIN-RELATED"/>
    <property type="match status" value="1"/>
</dbReference>
<evidence type="ECO:0000256" key="6">
    <source>
        <dbReference type="SAM" id="Phobius"/>
    </source>
</evidence>
<dbReference type="AlphaFoldDB" id="A0A9P5H4S1"/>
<keyword evidence="4 6" id="KW-0472">Membrane</keyword>
<feature type="transmembrane region" description="Helical" evidence="6">
    <location>
        <begin position="82"/>
        <end position="106"/>
    </location>
</feature>
<evidence type="ECO:0008006" key="9">
    <source>
        <dbReference type="Google" id="ProtNLM"/>
    </source>
</evidence>
<comment type="subcellular location">
    <subcellularLocation>
        <location evidence="1">Membrane</location>
        <topology evidence="1">Multi-pass membrane protein</topology>
    </subcellularLocation>
</comment>
<evidence type="ECO:0000256" key="4">
    <source>
        <dbReference type="ARBA" id="ARBA00023136"/>
    </source>
</evidence>